<dbReference type="EMBL" id="BAABRI010000016">
    <property type="protein sequence ID" value="GAA5483648.1"/>
    <property type="molecule type" value="Genomic_DNA"/>
</dbReference>
<evidence type="ECO:0000313" key="1">
    <source>
        <dbReference type="EMBL" id="GAA5483648.1"/>
    </source>
</evidence>
<accession>A0ABP9UUX4</accession>
<evidence type="ECO:0000313" key="2">
    <source>
        <dbReference type="Proteomes" id="UP001476282"/>
    </source>
</evidence>
<dbReference type="Proteomes" id="UP001476282">
    <property type="component" value="Unassembled WGS sequence"/>
</dbReference>
<evidence type="ECO:0008006" key="3">
    <source>
        <dbReference type="Google" id="ProtNLM"/>
    </source>
</evidence>
<organism evidence="1 2">
    <name type="scientific">Haloferula sargassicola</name>
    <dbReference type="NCBI Taxonomy" id="490096"/>
    <lineage>
        <taxon>Bacteria</taxon>
        <taxon>Pseudomonadati</taxon>
        <taxon>Verrucomicrobiota</taxon>
        <taxon>Verrucomicrobiia</taxon>
        <taxon>Verrucomicrobiales</taxon>
        <taxon>Verrucomicrobiaceae</taxon>
        <taxon>Haloferula</taxon>
    </lineage>
</organism>
<proteinExistence type="predicted"/>
<name>A0ABP9UUX4_9BACT</name>
<protein>
    <recommendedName>
        <fullName evidence="3">Glycosyltransferase 2-like domain-containing protein</fullName>
    </recommendedName>
</protein>
<comment type="caution">
    <text evidence="1">The sequence shown here is derived from an EMBL/GenBank/DDBJ whole genome shotgun (WGS) entry which is preliminary data.</text>
</comment>
<gene>
    <name evidence="1" type="ORF">Hsar01_02882</name>
</gene>
<keyword evidence="2" id="KW-1185">Reference proteome</keyword>
<reference evidence="1 2" key="1">
    <citation type="submission" date="2024-02" db="EMBL/GenBank/DDBJ databases">
        <title>Haloferula sargassicola NBRC 104335.</title>
        <authorList>
            <person name="Ichikawa N."/>
            <person name="Katano-Makiyama Y."/>
            <person name="Hidaka K."/>
        </authorList>
    </citation>
    <scope>NUCLEOTIDE SEQUENCE [LARGE SCALE GENOMIC DNA]</scope>
    <source>
        <strain evidence="1 2">NBRC 104335</strain>
    </source>
</reference>
<sequence>MANVSALLRALSRVKCETLEVHVKISENDSNPDLAVSDDFMEHLTCEGKSSRIAVQLIRRKERLSLGAHMAVLFQEVQSDWQVWIGDDDLLLDWYVEELLRQVSEDASGHNVVFAKFRPSAYSEFLDEARREVEENSPSFIHEEIKQRNAGKLTTDLVGMAMRGHQLSGLMLRTSFANKAISEVNPENLYPWITCTASAIFDGGAVSYKEEAIIVTSDTPKLFSYGKDGLQGEICEALLSVPSLTRANRIQLARLVLSHPTSYWRMKLTGRNAVWRLVRRLALIAHPKIPFAVGIVSVPKAILGAMSQRWMKRLRAVA</sequence>